<name>A0A6N8JFE1_9BACT</name>
<protein>
    <submittedName>
        <fullName evidence="3">NAD-dependent epimerase/dehydratase family protein</fullName>
    </submittedName>
</protein>
<dbReference type="PANTHER" id="PTHR14097:SF8">
    <property type="entry name" value="NAD(P)-BINDING DOMAIN-CONTAINING PROTEIN"/>
    <property type="match status" value="1"/>
</dbReference>
<comment type="subcellular location">
    <subcellularLocation>
        <location evidence="1">Membrane</location>
    </subcellularLocation>
</comment>
<gene>
    <name evidence="3" type="ORF">GO495_21040</name>
</gene>
<feature type="domain" description="NAD-dependent epimerase/dehydratase" evidence="2">
    <location>
        <begin position="6"/>
        <end position="115"/>
    </location>
</feature>
<dbReference type="OrthoDB" id="9798632at2"/>
<dbReference type="InterPro" id="IPR036291">
    <property type="entry name" value="NAD(P)-bd_dom_sf"/>
</dbReference>
<accession>A0A6N8JFE1</accession>
<dbReference type="Gene3D" id="3.40.50.720">
    <property type="entry name" value="NAD(P)-binding Rossmann-like Domain"/>
    <property type="match status" value="1"/>
</dbReference>
<organism evidence="3 4">
    <name type="scientific">Chitinophaga oryziterrae</name>
    <dbReference type="NCBI Taxonomy" id="1031224"/>
    <lineage>
        <taxon>Bacteria</taxon>
        <taxon>Pseudomonadati</taxon>
        <taxon>Bacteroidota</taxon>
        <taxon>Chitinophagia</taxon>
        <taxon>Chitinophagales</taxon>
        <taxon>Chitinophagaceae</taxon>
        <taxon>Chitinophaga</taxon>
    </lineage>
</organism>
<dbReference type="RefSeq" id="WP_157301703.1">
    <property type="nucleotide sequence ID" value="NZ_BAAAZB010000004.1"/>
</dbReference>
<dbReference type="Proteomes" id="UP000468388">
    <property type="component" value="Unassembled WGS sequence"/>
</dbReference>
<evidence type="ECO:0000313" key="3">
    <source>
        <dbReference type="EMBL" id="MVT43096.1"/>
    </source>
</evidence>
<dbReference type="Pfam" id="PF01370">
    <property type="entry name" value="Epimerase"/>
    <property type="match status" value="1"/>
</dbReference>
<evidence type="ECO:0000313" key="4">
    <source>
        <dbReference type="Proteomes" id="UP000468388"/>
    </source>
</evidence>
<dbReference type="SUPFAM" id="SSF51735">
    <property type="entry name" value="NAD(P)-binding Rossmann-fold domains"/>
    <property type="match status" value="1"/>
</dbReference>
<comment type="caution">
    <text evidence="3">The sequence shown here is derived from an EMBL/GenBank/DDBJ whole genome shotgun (WGS) entry which is preliminary data.</text>
</comment>
<keyword evidence="4" id="KW-1185">Reference proteome</keyword>
<reference evidence="3 4" key="1">
    <citation type="submission" date="2019-12" db="EMBL/GenBank/DDBJ databases">
        <title>The draft genomic sequence of strain Chitinophaga oryziterrae JCM 16595.</title>
        <authorList>
            <person name="Zhang X."/>
        </authorList>
    </citation>
    <scope>NUCLEOTIDE SEQUENCE [LARGE SCALE GENOMIC DNA]</scope>
    <source>
        <strain evidence="3 4">JCM 16595</strain>
    </source>
</reference>
<dbReference type="GO" id="GO:0016020">
    <property type="term" value="C:membrane"/>
    <property type="evidence" value="ECO:0007669"/>
    <property type="project" value="UniProtKB-SubCell"/>
</dbReference>
<evidence type="ECO:0000256" key="1">
    <source>
        <dbReference type="ARBA" id="ARBA00004370"/>
    </source>
</evidence>
<dbReference type="InterPro" id="IPR001509">
    <property type="entry name" value="Epimerase_deHydtase"/>
</dbReference>
<dbReference type="EMBL" id="WRXO01000006">
    <property type="protein sequence ID" value="MVT43096.1"/>
    <property type="molecule type" value="Genomic_DNA"/>
</dbReference>
<proteinExistence type="predicted"/>
<evidence type="ECO:0000259" key="2">
    <source>
        <dbReference type="Pfam" id="PF01370"/>
    </source>
</evidence>
<sequence>MSKIHVIITGATGMVGEGVMQECLLNTDVEAVLSISRRPSGVVHSKLKEIIHPDFLNLSPVENQLSGYNACYFCLGVSSIGMKEPEYTKMTYTLTMHVAETLSRLNKDMVFCYVSGAGTDSTEKGRSMWARVKGKTENDLMKLPFKAVYNFRPGFMHPAKGAKNLLPAYKYLSWMYPILHILFPGATSTLKELGLAMLSVTLYGSDKHILSVKEFVALSKKINQ</sequence>
<dbReference type="AlphaFoldDB" id="A0A6N8JFE1"/>
<dbReference type="PANTHER" id="PTHR14097">
    <property type="entry name" value="OXIDOREDUCTASE HTATIP2"/>
    <property type="match status" value="1"/>
</dbReference>